<name>K0SJR1_THAOC</name>
<evidence type="ECO:0000313" key="1">
    <source>
        <dbReference type="EMBL" id="EJK61211.1"/>
    </source>
</evidence>
<accession>K0SJR1</accession>
<dbReference type="EMBL" id="AGNL01020290">
    <property type="protein sequence ID" value="EJK61211.1"/>
    <property type="molecule type" value="Genomic_DNA"/>
</dbReference>
<reference evidence="1 2" key="1">
    <citation type="journal article" date="2012" name="Genome Biol.">
        <title>Genome and low-iron response of an oceanic diatom adapted to chronic iron limitation.</title>
        <authorList>
            <person name="Lommer M."/>
            <person name="Specht M."/>
            <person name="Roy A.S."/>
            <person name="Kraemer L."/>
            <person name="Andreson R."/>
            <person name="Gutowska M.A."/>
            <person name="Wolf J."/>
            <person name="Bergner S.V."/>
            <person name="Schilhabel M.B."/>
            <person name="Klostermeier U.C."/>
            <person name="Beiko R.G."/>
            <person name="Rosenstiel P."/>
            <person name="Hippler M."/>
            <person name="Laroche J."/>
        </authorList>
    </citation>
    <scope>NUCLEOTIDE SEQUENCE [LARGE SCALE GENOMIC DNA]</scope>
    <source>
        <strain evidence="1 2">CCMP1005</strain>
    </source>
</reference>
<dbReference type="Proteomes" id="UP000266841">
    <property type="component" value="Unassembled WGS sequence"/>
</dbReference>
<dbReference type="AlphaFoldDB" id="K0SJR1"/>
<proteinExistence type="predicted"/>
<gene>
    <name evidence="1" type="ORF">THAOC_18342</name>
</gene>
<comment type="caution">
    <text evidence="1">The sequence shown here is derived from an EMBL/GenBank/DDBJ whole genome shotgun (WGS) entry which is preliminary data.</text>
</comment>
<keyword evidence="2" id="KW-1185">Reference proteome</keyword>
<sequence length="213" mass="23891">MYMIQTGKRREKNVRESLKYRKLWLPLLEIGGNNKSQGRCNHGVMEAEIPPIDHPVTHFINSLFKNEDTDVLSQGVLCSAVWNNAAFEALAKKLLLALGTQCLLKSSLKTKNSLEMSEQAENMAMAIYALELYERRSEDLTIEQRDDILVEAMIDNQKTVCAGPMGAFIAALSARGHITITTRMIAWGQSKTVTWNLVFTPGEMIPTGSREEM</sequence>
<evidence type="ECO:0000313" key="2">
    <source>
        <dbReference type="Proteomes" id="UP000266841"/>
    </source>
</evidence>
<protein>
    <submittedName>
        <fullName evidence="1">Uncharacterized protein</fullName>
    </submittedName>
</protein>
<organism evidence="1 2">
    <name type="scientific">Thalassiosira oceanica</name>
    <name type="common">Marine diatom</name>
    <dbReference type="NCBI Taxonomy" id="159749"/>
    <lineage>
        <taxon>Eukaryota</taxon>
        <taxon>Sar</taxon>
        <taxon>Stramenopiles</taxon>
        <taxon>Ochrophyta</taxon>
        <taxon>Bacillariophyta</taxon>
        <taxon>Coscinodiscophyceae</taxon>
        <taxon>Thalassiosirophycidae</taxon>
        <taxon>Thalassiosirales</taxon>
        <taxon>Thalassiosiraceae</taxon>
        <taxon>Thalassiosira</taxon>
    </lineage>
</organism>